<comment type="caution">
    <text evidence="2">The sequence shown here is derived from an EMBL/GenBank/DDBJ whole genome shotgun (WGS) entry which is preliminary data.</text>
</comment>
<name>H0E0F0_9ACTN</name>
<dbReference type="Gene3D" id="3.40.50.720">
    <property type="entry name" value="NAD(P)-binding Rossmann-like Domain"/>
    <property type="match status" value="1"/>
</dbReference>
<sequence>MLVAGAGGVIGGYAAAEYARQPGWRVRALSRRRPVDAPAAVEHLAVDLLDAAAAADGLRAAAADTTHLVFAAYAERLDLDEQVATNLALLRNVLDALRAGGAPLRHVTLYQGMKAYGAHLGPFKTPSDERDPRLLGPNFYYDQEDLLRERAAADGWSWTILRPEGVIGHTVGTPMNLLLALVAYAAICQETGVPLRFPGTARAYDALYQVSDAELLARATVWSGGSEAARGEVFNVTNGDVFRWRQLWPRLADAFGLEIADPQPLDLPSHMRGKGGIWRERVRRRGLRDTPWEQVVDWRFGQFILGSEDDNISNTTKLRRAGFHDCYDTLDRMSEWFRRLQDDRVV</sequence>
<accession>H0E0F0</accession>
<dbReference type="InterPro" id="IPR036291">
    <property type="entry name" value="NAD(P)-bd_dom_sf"/>
</dbReference>
<gene>
    <name evidence="2" type="ORF">PAI11_02580</name>
</gene>
<organism evidence="2 3">
    <name type="scientific">Patulibacter medicamentivorans</name>
    <dbReference type="NCBI Taxonomy" id="1097667"/>
    <lineage>
        <taxon>Bacteria</taxon>
        <taxon>Bacillati</taxon>
        <taxon>Actinomycetota</taxon>
        <taxon>Thermoleophilia</taxon>
        <taxon>Solirubrobacterales</taxon>
        <taxon>Patulibacteraceae</taxon>
        <taxon>Patulibacter</taxon>
    </lineage>
</organism>
<dbReference type="SUPFAM" id="SSF51735">
    <property type="entry name" value="NAD(P)-binding Rossmann-fold domains"/>
    <property type="match status" value="1"/>
</dbReference>
<dbReference type="InterPro" id="IPR055222">
    <property type="entry name" value="PRISE-like_Rossmann-fold"/>
</dbReference>
<evidence type="ECO:0000313" key="2">
    <source>
        <dbReference type="EMBL" id="EHN12855.1"/>
    </source>
</evidence>
<dbReference type="PATRIC" id="fig|1097667.3.peg.257"/>
<dbReference type="Pfam" id="PF22917">
    <property type="entry name" value="PRISE"/>
    <property type="match status" value="1"/>
</dbReference>
<evidence type="ECO:0000259" key="1">
    <source>
        <dbReference type="Pfam" id="PF22917"/>
    </source>
</evidence>
<protein>
    <submittedName>
        <fullName evidence="2">Nucleoside-diphosphate-sugar epimerase</fullName>
    </submittedName>
</protein>
<feature type="domain" description="PRISE-like Rossmann-fold" evidence="1">
    <location>
        <begin position="64"/>
        <end position="289"/>
    </location>
</feature>
<dbReference type="EMBL" id="AGUD01000007">
    <property type="protein sequence ID" value="EHN12855.1"/>
    <property type="molecule type" value="Genomic_DNA"/>
</dbReference>
<evidence type="ECO:0000313" key="3">
    <source>
        <dbReference type="Proteomes" id="UP000005143"/>
    </source>
</evidence>
<keyword evidence="3" id="KW-1185">Reference proteome</keyword>
<dbReference type="CDD" id="cd08948">
    <property type="entry name" value="5beta-POR_like_SDR_a"/>
    <property type="match status" value="1"/>
</dbReference>
<dbReference type="PANTHER" id="PTHR32487:SF0">
    <property type="entry name" value="3-OXO-DELTA(4,5)-STEROID 5-BETA-REDUCTASE"/>
    <property type="match status" value="1"/>
</dbReference>
<dbReference type="Proteomes" id="UP000005143">
    <property type="component" value="Unassembled WGS sequence"/>
</dbReference>
<proteinExistence type="predicted"/>
<dbReference type="AlphaFoldDB" id="H0E0F0"/>
<dbReference type="PANTHER" id="PTHR32487">
    <property type="entry name" value="3-OXO-DELTA(4,5)-STEROID 5-BETA-REDUCTASE"/>
    <property type="match status" value="1"/>
</dbReference>
<reference evidence="2 3" key="1">
    <citation type="journal article" date="2013" name="Biodegradation">
        <title>Quantitative proteomic analysis of ibuprofen-degrading Patulibacter sp. strain I11.</title>
        <authorList>
            <person name="Almeida B."/>
            <person name="Kjeldal H."/>
            <person name="Lolas I."/>
            <person name="Knudsen A.D."/>
            <person name="Carvalho G."/>
            <person name="Nielsen K.L."/>
            <person name="Barreto Crespo M.T."/>
            <person name="Stensballe A."/>
            <person name="Nielsen J.L."/>
        </authorList>
    </citation>
    <scope>NUCLEOTIDE SEQUENCE [LARGE SCALE GENOMIC DNA]</scope>
    <source>
        <strain evidence="2 3">I11</strain>
    </source>
</reference>